<gene>
    <name evidence="1" type="ORF">EV644_123103</name>
</gene>
<evidence type="ECO:0000313" key="2">
    <source>
        <dbReference type="Proteomes" id="UP000295818"/>
    </source>
</evidence>
<evidence type="ECO:0000313" key="1">
    <source>
        <dbReference type="EMBL" id="TCO13271.1"/>
    </source>
</evidence>
<protein>
    <submittedName>
        <fullName evidence="1">Uncharacterized protein</fullName>
    </submittedName>
</protein>
<dbReference type="RefSeq" id="WP_132194855.1">
    <property type="nucleotide sequence ID" value="NZ_SLWM01000023.1"/>
</dbReference>
<reference evidence="1 2" key="1">
    <citation type="journal article" date="2015" name="Stand. Genomic Sci.">
        <title>Genomic Encyclopedia of Bacterial and Archaeal Type Strains, Phase III: the genomes of soil and plant-associated and newly described type strains.</title>
        <authorList>
            <person name="Whitman W.B."/>
            <person name="Woyke T."/>
            <person name="Klenk H.P."/>
            <person name="Zhou Y."/>
            <person name="Lilburn T.G."/>
            <person name="Beck B.J."/>
            <person name="De Vos P."/>
            <person name="Vandamme P."/>
            <person name="Eisen J.A."/>
            <person name="Garrity G."/>
            <person name="Hugenholtz P."/>
            <person name="Kyrpides N.C."/>
        </authorList>
    </citation>
    <scope>NUCLEOTIDE SEQUENCE [LARGE SCALE GENOMIC DNA]</scope>
    <source>
        <strain evidence="1 2">VKM Ac-2538</strain>
    </source>
</reference>
<organism evidence="1 2">
    <name type="scientific">Kribbella orskensis</name>
    <dbReference type="NCBI Taxonomy" id="2512216"/>
    <lineage>
        <taxon>Bacteria</taxon>
        <taxon>Bacillati</taxon>
        <taxon>Actinomycetota</taxon>
        <taxon>Actinomycetes</taxon>
        <taxon>Propionibacteriales</taxon>
        <taxon>Kribbellaceae</taxon>
        <taxon>Kribbella</taxon>
    </lineage>
</organism>
<comment type="caution">
    <text evidence="1">The sequence shown here is derived from an EMBL/GenBank/DDBJ whole genome shotgun (WGS) entry which is preliminary data.</text>
</comment>
<sequence>MAVVLRNFDAYGVGYTARGQGTQIVTAVINCYQQGAWVAQIQFLPQSLPFNDGGGLGGGDLLVLYYEPTQFQDVLAILQREGPLAVWFDLDQSYGYILTTSPEPVGEMEDLVQQLVPVGRSDV</sequence>
<dbReference type="Proteomes" id="UP000295818">
    <property type="component" value="Unassembled WGS sequence"/>
</dbReference>
<name>A0ABY2BAI1_9ACTN</name>
<proteinExistence type="predicted"/>
<accession>A0ABY2BAI1</accession>
<dbReference type="EMBL" id="SLWM01000023">
    <property type="protein sequence ID" value="TCO13271.1"/>
    <property type="molecule type" value="Genomic_DNA"/>
</dbReference>
<keyword evidence="2" id="KW-1185">Reference proteome</keyword>